<dbReference type="InterPro" id="IPR011333">
    <property type="entry name" value="SKP1/BTB/POZ_sf"/>
</dbReference>
<comment type="caution">
    <text evidence="1">The sequence shown here is derived from an EMBL/GenBank/DDBJ whole genome shotgun (WGS) entry which is preliminary data.</text>
</comment>
<gene>
    <name evidence="1" type="ORF">DBV15_12929</name>
</gene>
<dbReference type="STRING" id="300112.A0A4S2KTU7"/>
<dbReference type="Proteomes" id="UP000310200">
    <property type="component" value="Unassembled WGS sequence"/>
</dbReference>
<protein>
    <recommendedName>
        <fullName evidence="3">BTB domain-containing protein</fullName>
    </recommendedName>
</protein>
<sequence>MLKNLLTAADKYDVPSLKLTCQHYLLCSLTIENAVELVQLAFSSNAKFLETHLVTFIKFHIKGIRDTEAFQSLSQEDLNKIMELIEKSKFEVSTDQFSLSPAKTN</sequence>
<reference evidence="1 2" key="1">
    <citation type="journal article" date="2019" name="Philos. Trans. R. Soc. Lond., B, Biol. Sci.">
        <title>Ant behaviour and brain gene expression of defending hosts depend on the ecological success of the intruding social parasite.</title>
        <authorList>
            <person name="Kaur R."/>
            <person name="Stoldt M."/>
            <person name="Jongepier E."/>
            <person name="Feldmeyer B."/>
            <person name="Menzel F."/>
            <person name="Bornberg-Bauer E."/>
            <person name="Foitzik S."/>
        </authorList>
    </citation>
    <scope>NUCLEOTIDE SEQUENCE [LARGE SCALE GENOMIC DNA]</scope>
    <source>
        <tissue evidence="1">Whole body</tissue>
    </source>
</reference>
<evidence type="ECO:0000313" key="2">
    <source>
        <dbReference type="Proteomes" id="UP000310200"/>
    </source>
</evidence>
<keyword evidence="2" id="KW-1185">Reference proteome</keyword>
<evidence type="ECO:0008006" key="3">
    <source>
        <dbReference type="Google" id="ProtNLM"/>
    </source>
</evidence>
<proteinExistence type="predicted"/>
<dbReference type="Gene3D" id="3.30.710.10">
    <property type="entry name" value="Potassium Channel Kv1.1, Chain A"/>
    <property type="match status" value="1"/>
</dbReference>
<evidence type="ECO:0000313" key="1">
    <source>
        <dbReference type="EMBL" id="TGZ53452.1"/>
    </source>
</evidence>
<dbReference type="AlphaFoldDB" id="A0A4S2KTU7"/>
<accession>A0A4S2KTU7</accession>
<dbReference type="PANTHER" id="PTHR47274">
    <property type="entry name" value="BTB/POZ DOMAIN CONTAINING PROTEIN, EXPRESSED-RELATED"/>
    <property type="match status" value="1"/>
</dbReference>
<dbReference type="InterPro" id="IPR044784">
    <property type="entry name" value="At1g01640-like"/>
</dbReference>
<name>A0A4S2KTU7_9HYME</name>
<organism evidence="1 2">
    <name type="scientific">Temnothorax longispinosus</name>
    <dbReference type="NCBI Taxonomy" id="300112"/>
    <lineage>
        <taxon>Eukaryota</taxon>
        <taxon>Metazoa</taxon>
        <taxon>Ecdysozoa</taxon>
        <taxon>Arthropoda</taxon>
        <taxon>Hexapoda</taxon>
        <taxon>Insecta</taxon>
        <taxon>Pterygota</taxon>
        <taxon>Neoptera</taxon>
        <taxon>Endopterygota</taxon>
        <taxon>Hymenoptera</taxon>
        <taxon>Apocrita</taxon>
        <taxon>Aculeata</taxon>
        <taxon>Formicoidea</taxon>
        <taxon>Formicidae</taxon>
        <taxon>Myrmicinae</taxon>
        <taxon>Temnothorax</taxon>
    </lineage>
</organism>
<dbReference type="EMBL" id="QBLH01001036">
    <property type="protein sequence ID" value="TGZ53452.1"/>
    <property type="molecule type" value="Genomic_DNA"/>
</dbReference>